<dbReference type="Gene3D" id="3.90.1310.10">
    <property type="entry name" value="Penicillin-binding protein 2a (Domain 2)"/>
    <property type="match status" value="1"/>
</dbReference>
<feature type="transmembrane region" description="Helical" evidence="4">
    <location>
        <begin position="21"/>
        <end position="44"/>
    </location>
</feature>
<evidence type="ECO:0000313" key="7">
    <source>
        <dbReference type="EMBL" id="BDY13309.1"/>
    </source>
</evidence>
<dbReference type="Gene3D" id="3.40.710.10">
    <property type="entry name" value="DD-peptidase/beta-lactamase superfamily"/>
    <property type="match status" value="1"/>
</dbReference>
<dbReference type="RefSeq" id="WP_286336266.1">
    <property type="nucleotide sequence ID" value="NZ_AP027370.1"/>
</dbReference>
<evidence type="ECO:0000259" key="5">
    <source>
        <dbReference type="Pfam" id="PF00905"/>
    </source>
</evidence>
<feature type="domain" description="Penicillin-binding protein dimerisation" evidence="6">
    <location>
        <begin position="59"/>
        <end position="231"/>
    </location>
</feature>
<accession>A0ABN6WW30</accession>
<sequence length="609" mass="67993">MSPLFSPSSELDELIGKKTKLLVILILFIIGLAVFVGSIVHTALGQRQIPKLVISETNRALRGGIVSKEGFKLAFSQKLYKAMVNTRNIDPDKKELFIRLFSIYSGIPEKTVAKRLRKKGNVVLSYRVDANRAKYLKSLARKLRLLDVFIPYKDKNGRIIKYGLSLTESGESRIFAYKDMLTPVMGYMRKREEDGFTRPEGVKGLEKYYQEELRPIQNGIVKGERDIGNTIILSGNSLVRPAIDGMTLYLNIPVGLQKGVEALLDKAKKELEAKEAIACIMEAESGKILSLATSNRYDPANIRRKDYPSLNVAAVEYTYEPGSVMKPITFALLLKHKRVNPFDIVRTYGGRYKLGRKIITDEHKEEWMSAENVIVHSSNIGIAQLAQRLDGVDFVEGFKDFGFTQKTGIDLPYEHTGIMPHVTQMESEIYKATVGYGYGIRVTLMQLVRAYNVFNNRGRLVEPKIVAEIVDPMGRHYPVTADESIRQVIPPATAAQMKKILEKVVLKGTGTKARTPGLQIGGKTGTAHIASRKGGYAKLYNSSFIGFANDKNHRYTIGVLVREAKKPYAYFAAMSAVPLFKQIVDLMVEQGDLVPDPSLGPRAGEKRGH</sequence>
<dbReference type="SUPFAM" id="SSF56519">
    <property type="entry name" value="Penicillin binding protein dimerisation domain"/>
    <property type="match status" value="1"/>
</dbReference>
<dbReference type="EMBL" id="AP027370">
    <property type="protein sequence ID" value="BDY13309.1"/>
    <property type="molecule type" value="Genomic_DNA"/>
</dbReference>
<comment type="subcellular location">
    <subcellularLocation>
        <location evidence="1">Membrane</location>
    </subcellularLocation>
</comment>
<dbReference type="InterPro" id="IPR036138">
    <property type="entry name" value="PBP_dimer_sf"/>
</dbReference>
<keyword evidence="2" id="KW-0378">Hydrolase</keyword>
<keyword evidence="8" id="KW-1185">Reference proteome</keyword>
<name>A0ABN6WW30_9BACT</name>
<evidence type="ECO:0000256" key="4">
    <source>
        <dbReference type="SAM" id="Phobius"/>
    </source>
</evidence>
<keyword evidence="3 4" id="KW-0472">Membrane</keyword>
<dbReference type="Proteomes" id="UP001321445">
    <property type="component" value="Chromosome"/>
</dbReference>
<evidence type="ECO:0000259" key="6">
    <source>
        <dbReference type="Pfam" id="PF03717"/>
    </source>
</evidence>
<keyword evidence="2" id="KW-0121">Carboxypeptidase</keyword>
<dbReference type="InterPro" id="IPR005311">
    <property type="entry name" value="PBP_dimer"/>
</dbReference>
<dbReference type="PANTHER" id="PTHR30627">
    <property type="entry name" value="PEPTIDOGLYCAN D,D-TRANSPEPTIDASE"/>
    <property type="match status" value="1"/>
</dbReference>
<evidence type="ECO:0000313" key="8">
    <source>
        <dbReference type="Proteomes" id="UP001321445"/>
    </source>
</evidence>
<dbReference type="InterPro" id="IPR050515">
    <property type="entry name" value="Beta-lactam/transpept"/>
</dbReference>
<reference evidence="7 8" key="1">
    <citation type="submission" date="2023-03" db="EMBL/GenBank/DDBJ databases">
        <title>Description of Hydrogenimonas sp. ISO32.</title>
        <authorList>
            <person name="Mino S."/>
            <person name="Fukazawa S."/>
            <person name="Sawabe T."/>
        </authorList>
    </citation>
    <scope>NUCLEOTIDE SEQUENCE [LARGE SCALE GENOMIC DNA]</scope>
    <source>
        <strain evidence="7 8">ISO32</strain>
    </source>
</reference>
<proteinExistence type="predicted"/>
<dbReference type="Pfam" id="PF00905">
    <property type="entry name" value="Transpeptidase"/>
    <property type="match status" value="1"/>
</dbReference>
<evidence type="ECO:0000256" key="2">
    <source>
        <dbReference type="ARBA" id="ARBA00022645"/>
    </source>
</evidence>
<dbReference type="InterPro" id="IPR001460">
    <property type="entry name" value="PCN-bd_Tpept"/>
</dbReference>
<dbReference type="Gene3D" id="3.30.450.330">
    <property type="match status" value="1"/>
</dbReference>
<keyword evidence="2" id="KW-0645">Protease</keyword>
<keyword evidence="4" id="KW-1133">Transmembrane helix</keyword>
<dbReference type="Pfam" id="PF03717">
    <property type="entry name" value="PBP_dimer"/>
    <property type="match status" value="1"/>
</dbReference>
<gene>
    <name evidence="7" type="primary">pbpB</name>
    <name evidence="7" type="ORF">HCR_16210</name>
</gene>
<dbReference type="PANTHER" id="PTHR30627:SF1">
    <property type="entry name" value="PEPTIDOGLYCAN D,D-TRANSPEPTIDASE FTSI"/>
    <property type="match status" value="1"/>
</dbReference>
<dbReference type="InterPro" id="IPR012338">
    <property type="entry name" value="Beta-lactam/transpept-like"/>
</dbReference>
<organism evidence="7 8">
    <name type="scientific">Hydrogenimonas cancrithermarum</name>
    <dbReference type="NCBI Taxonomy" id="2993563"/>
    <lineage>
        <taxon>Bacteria</taxon>
        <taxon>Pseudomonadati</taxon>
        <taxon>Campylobacterota</taxon>
        <taxon>Epsilonproteobacteria</taxon>
        <taxon>Campylobacterales</taxon>
        <taxon>Hydrogenimonadaceae</taxon>
        <taxon>Hydrogenimonas</taxon>
    </lineage>
</organism>
<protein>
    <submittedName>
        <fullName evidence="7">Penicillin-binding protein</fullName>
    </submittedName>
</protein>
<evidence type="ECO:0000256" key="1">
    <source>
        <dbReference type="ARBA" id="ARBA00004370"/>
    </source>
</evidence>
<feature type="domain" description="Penicillin-binding protein transpeptidase" evidence="5">
    <location>
        <begin position="277"/>
        <end position="584"/>
    </location>
</feature>
<dbReference type="SUPFAM" id="SSF56601">
    <property type="entry name" value="beta-lactamase/transpeptidase-like"/>
    <property type="match status" value="1"/>
</dbReference>
<evidence type="ECO:0000256" key="3">
    <source>
        <dbReference type="ARBA" id="ARBA00023136"/>
    </source>
</evidence>
<keyword evidence="4" id="KW-0812">Transmembrane</keyword>